<keyword evidence="3" id="KW-1185">Reference proteome</keyword>
<protein>
    <submittedName>
        <fullName evidence="2">Uncharacterized protein</fullName>
    </submittedName>
</protein>
<proteinExistence type="predicted"/>
<dbReference type="Proteomes" id="UP000190027">
    <property type="component" value="Unassembled WGS sequence"/>
</dbReference>
<evidence type="ECO:0000313" key="3">
    <source>
        <dbReference type="Proteomes" id="UP000190027"/>
    </source>
</evidence>
<evidence type="ECO:0000313" key="2">
    <source>
        <dbReference type="EMBL" id="SKA98565.1"/>
    </source>
</evidence>
<evidence type="ECO:0000256" key="1">
    <source>
        <dbReference type="SAM" id="Phobius"/>
    </source>
</evidence>
<organism evidence="2 3">
    <name type="scientific">Paucidesulfovibrio gracilis DSM 16080</name>
    <dbReference type="NCBI Taxonomy" id="1121449"/>
    <lineage>
        <taxon>Bacteria</taxon>
        <taxon>Pseudomonadati</taxon>
        <taxon>Thermodesulfobacteriota</taxon>
        <taxon>Desulfovibrionia</taxon>
        <taxon>Desulfovibrionales</taxon>
        <taxon>Desulfovibrionaceae</taxon>
        <taxon>Paucidesulfovibrio</taxon>
    </lineage>
</organism>
<accession>A0A1T4YBC5</accession>
<dbReference type="AlphaFoldDB" id="A0A1T4YBC5"/>
<feature type="non-terminal residue" evidence="2">
    <location>
        <position position="137"/>
    </location>
</feature>
<dbReference type="EMBL" id="FUYC01000049">
    <property type="protein sequence ID" value="SKA98565.1"/>
    <property type="molecule type" value="Genomic_DNA"/>
</dbReference>
<name>A0A1T4YBC5_9BACT</name>
<feature type="transmembrane region" description="Helical" evidence="1">
    <location>
        <begin position="20"/>
        <end position="43"/>
    </location>
</feature>
<gene>
    <name evidence="2" type="ORF">SAMN02745704_02934</name>
</gene>
<keyword evidence="1" id="KW-0812">Transmembrane</keyword>
<keyword evidence="1" id="KW-0472">Membrane</keyword>
<sequence>MAVAERRLQSTATSGKPHFGGALLFSLGRILTPFLGVYFVCFLPRIFRPDAHQEHPQGGEDFHQLTAGSGQGQDFRAGHLHFSVRVERPLAFGSQEAVQVADLALRAACTTGIWALSASAGVITTPSPAAGPRPTPS</sequence>
<reference evidence="2 3" key="1">
    <citation type="submission" date="2017-02" db="EMBL/GenBank/DDBJ databases">
        <authorList>
            <person name="Peterson S.W."/>
        </authorList>
    </citation>
    <scope>NUCLEOTIDE SEQUENCE [LARGE SCALE GENOMIC DNA]</scope>
    <source>
        <strain evidence="2 3">DSM 16080</strain>
    </source>
</reference>
<keyword evidence="1" id="KW-1133">Transmembrane helix</keyword>